<dbReference type="OrthoDB" id="2982755at2759"/>
<feature type="chain" id="PRO_5020215378" description="F-box domain-containing protein" evidence="1">
    <location>
        <begin position="23"/>
        <end position="364"/>
    </location>
</feature>
<reference evidence="2 3" key="1">
    <citation type="journal article" date="2019" name="Nat. Ecol. Evol.">
        <title>Megaphylogeny resolves global patterns of mushroom evolution.</title>
        <authorList>
            <person name="Varga T."/>
            <person name="Krizsan K."/>
            <person name="Foldi C."/>
            <person name="Dima B."/>
            <person name="Sanchez-Garcia M."/>
            <person name="Sanchez-Ramirez S."/>
            <person name="Szollosi G.J."/>
            <person name="Szarkandi J.G."/>
            <person name="Papp V."/>
            <person name="Albert L."/>
            <person name="Andreopoulos W."/>
            <person name="Angelini C."/>
            <person name="Antonin V."/>
            <person name="Barry K.W."/>
            <person name="Bougher N.L."/>
            <person name="Buchanan P."/>
            <person name="Buyck B."/>
            <person name="Bense V."/>
            <person name="Catcheside P."/>
            <person name="Chovatia M."/>
            <person name="Cooper J."/>
            <person name="Damon W."/>
            <person name="Desjardin D."/>
            <person name="Finy P."/>
            <person name="Geml J."/>
            <person name="Haridas S."/>
            <person name="Hughes K."/>
            <person name="Justo A."/>
            <person name="Karasinski D."/>
            <person name="Kautmanova I."/>
            <person name="Kiss B."/>
            <person name="Kocsube S."/>
            <person name="Kotiranta H."/>
            <person name="LaButti K.M."/>
            <person name="Lechner B.E."/>
            <person name="Liimatainen K."/>
            <person name="Lipzen A."/>
            <person name="Lukacs Z."/>
            <person name="Mihaltcheva S."/>
            <person name="Morgado L.N."/>
            <person name="Niskanen T."/>
            <person name="Noordeloos M.E."/>
            <person name="Ohm R.A."/>
            <person name="Ortiz-Santana B."/>
            <person name="Ovrebo C."/>
            <person name="Racz N."/>
            <person name="Riley R."/>
            <person name="Savchenko A."/>
            <person name="Shiryaev A."/>
            <person name="Soop K."/>
            <person name="Spirin V."/>
            <person name="Szebenyi C."/>
            <person name="Tomsovsky M."/>
            <person name="Tulloss R.E."/>
            <person name="Uehling J."/>
            <person name="Grigoriev I.V."/>
            <person name="Vagvolgyi C."/>
            <person name="Papp T."/>
            <person name="Martin F.M."/>
            <person name="Miettinen O."/>
            <person name="Hibbett D.S."/>
            <person name="Nagy L.G."/>
        </authorList>
    </citation>
    <scope>NUCLEOTIDE SEQUENCE [LARGE SCALE GENOMIC DNA]</scope>
    <source>
        <strain evidence="2 3">CBS 962.96</strain>
    </source>
</reference>
<dbReference type="EMBL" id="ML179167">
    <property type="protein sequence ID" value="THU96884.1"/>
    <property type="molecule type" value="Genomic_DNA"/>
</dbReference>
<sequence>MPICLNPLALFRLSCVILSVLAGTVHRQDPLIVKTPIDTSEFLFSGNSDLLAGAFIVTSLPGVAGLASFLDRNPGVTVTHLFLSDFDDRELQTKLVGIPLDGETMYGHRMILHDLMNHVSPTLEVLSYSLYHWNWTIHFGQVMQAGFKNHIPRLFDHEFPRLRQLTLQDVDIWEDDDCEQIDPDLPDCIFPSLPSVSHLHLVSKWAYDKKLPTLTSLKESLPALTHLRLTATPLTTEMWPKTAEDGSEHYYIPSNLTVLYNPSFYPLLGDSGEMMCGTPGVMYDDMMERLGALTPDHHMRLIWPLEENYKRYGSTYGIYPVGRAIRDFRSRLFGEGEGDWSVTEVRPWTEPMGDQWWLKTVSED</sequence>
<protein>
    <recommendedName>
        <fullName evidence="4">F-box domain-containing protein</fullName>
    </recommendedName>
</protein>
<accession>A0A4S8M3Y6</accession>
<name>A0A4S8M3Y6_DENBC</name>
<keyword evidence="3" id="KW-1185">Reference proteome</keyword>
<proteinExistence type="predicted"/>
<evidence type="ECO:0000313" key="2">
    <source>
        <dbReference type="EMBL" id="THU96884.1"/>
    </source>
</evidence>
<dbReference type="AlphaFoldDB" id="A0A4S8M3Y6"/>
<gene>
    <name evidence="2" type="ORF">K435DRAFT_838893</name>
</gene>
<keyword evidence="1" id="KW-0732">Signal</keyword>
<organism evidence="2 3">
    <name type="scientific">Dendrothele bispora (strain CBS 962.96)</name>
    <dbReference type="NCBI Taxonomy" id="1314807"/>
    <lineage>
        <taxon>Eukaryota</taxon>
        <taxon>Fungi</taxon>
        <taxon>Dikarya</taxon>
        <taxon>Basidiomycota</taxon>
        <taxon>Agaricomycotina</taxon>
        <taxon>Agaricomycetes</taxon>
        <taxon>Agaricomycetidae</taxon>
        <taxon>Agaricales</taxon>
        <taxon>Agaricales incertae sedis</taxon>
        <taxon>Dendrothele</taxon>
    </lineage>
</organism>
<evidence type="ECO:0008006" key="4">
    <source>
        <dbReference type="Google" id="ProtNLM"/>
    </source>
</evidence>
<feature type="signal peptide" evidence="1">
    <location>
        <begin position="1"/>
        <end position="22"/>
    </location>
</feature>
<dbReference type="Proteomes" id="UP000297245">
    <property type="component" value="Unassembled WGS sequence"/>
</dbReference>
<dbReference type="SUPFAM" id="SSF52047">
    <property type="entry name" value="RNI-like"/>
    <property type="match status" value="1"/>
</dbReference>
<evidence type="ECO:0000313" key="3">
    <source>
        <dbReference type="Proteomes" id="UP000297245"/>
    </source>
</evidence>
<evidence type="ECO:0000256" key="1">
    <source>
        <dbReference type="SAM" id="SignalP"/>
    </source>
</evidence>